<evidence type="ECO:0000313" key="3">
    <source>
        <dbReference type="Proteomes" id="UP001187531"/>
    </source>
</evidence>
<feature type="compositionally biased region" description="Polar residues" evidence="1">
    <location>
        <begin position="201"/>
        <end position="212"/>
    </location>
</feature>
<feature type="compositionally biased region" description="Gly residues" evidence="1">
    <location>
        <begin position="1"/>
        <end position="10"/>
    </location>
</feature>
<dbReference type="EMBL" id="JAVRJZ010000014">
    <property type="protein sequence ID" value="KAK2713953.1"/>
    <property type="molecule type" value="Genomic_DNA"/>
</dbReference>
<dbReference type="PRINTS" id="PR01217">
    <property type="entry name" value="PRICHEXTENSN"/>
</dbReference>
<sequence>MTRLARGGGSKASYMKLSPEAIPSSKLKPKSEGVDIVSTEEPVTPKINPAKQTKTPKSAAKQVEILKPFPDQIETPKVTPMKQVKTPKTTPKRKSATPKFTPSKHSKISSDEEEGVDITPNEQPETPKSNPTKQTKTPKSATKQVEILKPTFPDHIKMPKAMKRVKNPKTTPTKKSATPKFTPSKQSKIPSDEDEGVDITPTEQPVTPKTNPSKQTKTQKSATKNEISKPTPVDQSDIPEAAPVNQVNTSEAEANGLEEDLKPVQKARTPKKGKVPAKWGNDYNRANKKNVKFFKGSCLKCRKQ</sequence>
<dbReference type="Proteomes" id="UP001187531">
    <property type="component" value="Unassembled WGS sequence"/>
</dbReference>
<reference evidence="2" key="1">
    <citation type="submission" date="2023-07" db="EMBL/GenBank/DDBJ databases">
        <title>Chromosome-level genome assembly of Artemia franciscana.</title>
        <authorList>
            <person name="Jo E."/>
        </authorList>
    </citation>
    <scope>NUCLEOTIDE SEQUENCE</scope>
    <source>
        <tissue evidence="2">Whole body</tissue>
    </source>
</reference>
<gene>
    <name evidence="2" type="ORF">QYM36_009743</name>
</gene>
<comment type="caution">
    <text evidence="2">The sequence shown here is derived from an EMBL/GenBank/DDBJ whole genome shotgun (WGS) entry which is preliminary data.</text>
</comment>
<feature type="compositionally biased region" description="Low complexity" evidence="1">
    <location>
        <begin position="213"/>
        <end position="224"/>
    </location>
</feature>
<feature type="compositionally biased region" description="Basic residues" evidence="1">
    <location>
        <begin position="90"/>
        <end position="107"/>
    </location>
</feature>
<evidence type="ECO:0000256" key="1">
    <source>
        <dbReference type="SAM" id="MobiDB-lite"/>
    </source>
</evidence>
<organism evidence="2 3">
    <name type="scientific">Artemia franciscana</name>
    <name type="common">Brine shrimp</name>
    <name type="synonym">Artemia sanfranciscana</name>
    <dbReference type="NCBI Taxonomy" id="6661"/>
    <lineage>
        <taxon>Eukaryota</taxon>
        <taxon>Metazoa</taxon>
        <taxon>Ecdysozoa</taxon>
        <taxon>Arthropoda</taxon>
        <taxon>Crustacea</taxon>
        <taxon>Branchiopoda</taxon>
        <taxon>Anostraca</taxon>
        <taxon>Artemiidae</taxon>
        <taxon>Artemia</taxon>
    </lineage>
</organism>
<proteinExistence type="predicted"/>
<accession>A0AA88L037</accession>
<dbReference type="AlphaFoldDB" id="A0AA88L037"/>
<evidence type="ECO:0000313" key="2">
    <source>
        <dbReference type="EMBL" id="KAK2713953.1"/>
    </source>
</evidence>
<keyword evidence="3" id="KW-1185">Reference proteome</keyword>
<protein>
    <submittedName>
        <fullName evidence="2">Uncharacterized protein</fullName>
    </submittedName>
</protein>
<name>A0AA88L037_ARTSF</name>
<feature type="compositionally biased region" description="Polar residues" evidence="1">
    <location>
        <begin position="120"/>
        <end position="143"/>
    </location>
</feature>
<feature type="compositionally biased region" description="Low complexity" evidence="1">
    <location>
        <begin position="168"/>
        <end position="185"/>
    </location>
</feature>
<feature type="compositionally biased region" description="Basic residues" evidence="1">
    <location>
        <begin position="158"/>
        <end position="167"/>
    </location>
</feature>
<feature type="region of interest" description="Disordered" evidence="1">
    <location>
        <begin position="1"/>
        <end position="283"/>
    </location>
</feature>